<accession>A0ABR3GJV6</accession>
<feature type="compositionally biased region" description="Polar residues" evidence="1">
    <location>
        <begin position="106"/>
        <end position="125"/>
    </location>
</feature>
<evidence type="ECO:0000256" key="1">
    <source>
        <dbReference type="SAM" id="MobiDB-lite"/>
    </source>
</evidence>
<proteinExistence type="predicted"/>
<feature type="region of interest" description="Disordered" evidence="1">
    <location>
        <begin position="106"/>
        <end position="126"/>
    </location>
</feature>
<dbReference type="EMBL" id="JBBBZM010000056">
    <property type="protein sequence ID" value="KAL0636128.1"/>
    <property type="molecule type" value="Genomic_DNA"/>
</dbReference>
<reference evidence="2 3" key="1">
    <citation type="submission" date="2024-02" db="EMBL/GenBank/DDBJ databases">
        <title>Discinaceae phylogenomics.</title>
        <authorList>
            <person name="Dirks A.C."/>
            <person name="James T.Y."/>
        </authorList>
    </citation>
    <scope>NUCLEOTIDE SEQUENCE [LARGE SCALE GENOMIC DNA]</scope>
    <source>
        <strain evidence="2 3">ACD0624</strain>
    </source>
</reference>
<name>A0ABR3GJV6_9PEZI</name>
<sequence length="1001" mass="113627">MDRLHEKNAGSSYLTQASVGWEPRFSFNPLKSPPNFSISGIFQSFLREIDKLSPSDFKSTKYRLLVEELCAFVEDVDLEVKLGLESKLVNLIERFKIRETGLHQKASNFTPSGTTEGLGNLSLTDTPPIPEIKKKPYISQLNFPGISRKTLHKCEACEKLGYYWGPPPLHPERCTHPQKRPHLPEAPEAPRKRYQHGVQPRDSTKIGNWEATSNILNSPELRANGIPQSQRYSMGFPELQTFRDLFKPIAIRYPQPGQVPREQSPFCTVDSAAYQLSFKSNWNGLSFAEAEEIWTLGICAREWLIDIAKNIPDAKVHPNPIESFPWPLYSCPKEFFVDILRKIYAKTTNIEPSWTQSRDEMDQFLSTCTTFHTIKTIKDSEGICTPGLDSYNRLYCMYAMQPEYNSETMNLRHFMRQIVVPDEQTDIISGGKVTITPTLWDPHKSYDALRKHTKFTMNPAYLTWDVDTYSFIGAIDIVQRDCPSISVNCVIRAYTIEDFQKGASFETTVEASIDLHIRISEPEKCELEPEILETYLAAEEAEDLGETNSESYPESELMRSLENNIYTAKKSNTVNIVCEDAPVMEYGIPSVVSVNPPDVIGVYGGTHPIFKQRKIVHEREGVISLRWDPEQWLSVIVRVESPRDELGWEPKSELFEPVETNAGSRHSNQNRLVDPLGPEKITRCNSHEAVTAFMRDKEEQVEYEGYNLTLGLNIELVLTKGGKIAGTQVFEEVATVIKQLPSTKVQLVEGRKPESFGSIIFGADAQMKDRMLGLRYNLGTRETPLELGMDIEKLRCIQWRKMMLPNILKSLDKFNGRVNHAFTASVHIGKRGGYTLQEVKRIAKTFMLYGDLLDYTKMIRDESPAWVLPPDFGSSRHNPYSKNFPVIQHVNSIDMAVSLGDVIEIMNPEIYGTEDYRFDFSKLRSQGTIVLTQKIPMSCTELATKWISGALAVTTAAMKVEDSDFNLLAKAPSSWENLELLLSNDKEGISQTNIKRLMAQT</sequence>
<feature type="compositionally biased region" description="Basic and acidic residues" evidence="1">
    <location>
        <begin position="182"/>
        <end position="191"/>
    </location>
</feature>
<evidence type="ECO:0000313" key="2">
    <source>
        <dbReference type="EMBL" id="KAL0636128.1"/>
    </source>
</evidence>
<organism evidence="2 3">
    <name type="scientific">Discina gigas</name>
    <dbReference type="NCBI Taxonomy" id="1032678"/>
    <lineage>
        <taxon>Eukaryota</taxon>
        <taxon>Fungi</taxon>
        <taxon>Dikarya</taxon>
        <taxon>Ascomycota</taxon>
        <taxon>Pezizomycotina</taxon>
        <taxon>Pezizomycetes</taxon>
        <taxon>Pezizales</taxon>
        <taxon>Discinaceae</taxon>
        <taxon>Discina</taxon>
    </lineage>
</organism>
<comment type="caution">
    <text evidence="2">The sequence shown here is derived from an EMBL/GenBank/DDBJ whole genome shotgun (WGS) entry which is preliminary data.</text>
</comment>
<evidence type="ECO:0000313" key="3">
    <source>
        <dbReference type="Proteomes" id="UP001447188"/>
    </source>
</evidence>
<feature type="region of interest" description="Disordered" evidence="1">
    <location>
        <begin position="173"/>
        <end position="205"/>
    </location>
</feature>
<dbReference type="Proteomes" id="UP001447188">
    <property type="component" value="Unassembled WGS sequence"/>
</dbReference>
<keyword evidence="3" id="KW-1185">Reference proteome</keyword>
<protein>
    <submittedName>
        <fullName evidence="2">Uncharacterized protein</fullName>
    </submittedName>
</protein>
<gene>
    <name evidence="2" type="ORF">Q9L58_004917</name>
</gene>